<protein>
    <recommendedName>
        <fullName evidence="4">XRE family transcriptional regulator</fullName>
    </recommendedName>
</protein>
<evidence type="ECO:0000313" key="2">
    <source>
        <dbReference type="EMBL" id="ART99213.1"/>
    </source>
</evidence>
<reference evidence="2 3" key="1">
    <citation type="submission" date="2017-05" db="EMBL/GenBank/DDBJ databases">
        <authorList>
            <person name="Oh N.-S."/>
        </authorList>
    </citation>
    <scope>NUCLEOTIDE SEQUENCE [LARGE SCALE GENOMIC DNA]</scope>
    <source>
        <strain evidence="2 3">4M13</strain>
    </source>
</reference>
<organism evidence="2 3">
    <name type="scientific">Lactobacillus gasseri</name>
    <dbReference type="NCBI Taxonomy" id="1596"/>
    <lineage>
        <taxon>Bacteria</taxon>
        <taxon>Bacillati</taxon>
        <taxon>Bacillota</taxon>
        <taxon>Bacilli</taxon>
        <taxon>Lactobacillales</taxon>
        <taxon>Lactobacillaceae</taxon>
        <taxon>Lactobacillus</taxon>
    </lineage>
</organism>
<feature type="region of interest" description="Disordered" evidence="1">
    <location>
        <begin position="93"/>
        <end position="116"/>
    </location>
</feature>
<evidence type="ECO:0000313" key="3">
    <source>
        <dbReference type="Proteomes" id="UP000195798"/>
    </source>
</evidence>
<feature type="compositionally biased region" description="Basic and acidic residues" evidence="1">
    <location>
        <begin position="99"/>
        <end position="116"/>
    </location>
</feature>
<accession>A0AB33C5M3</accession>
<dbReference type="Proteomes" id="UP000195798">
    <property type="component" value="Chromosome"/>
</dbReference>
<dbReference type="RefSeq" id="WP_065169636.1">
    <property type="nucleotide sequence ID" value="NZ_CP021427.1"/>
</dbReference>
<sequence length="116" mass="13014">MKKTRSISKPQYLKKSVVIAYLNGTGKSQAQLEYELKWGQGSLSKYLTYKNLIPPEHLYQLAEIMGFGSTASYLINYNPTVAMKKAHKKELQRAANAEIKSKEPSLAEDGNSEKTT</sequence>
<name>A0AB33C5M3_LACGS</name>
<evidence type="ECO:0008006" key="4">
    <source>
        <dbReference type="Google" id="ProtNLM"/>
    </source>
</evidence>
<dbReference type="AlphaFoldDB" id="A0AB33C5M3"/>
<gene>
    <name evidence="2" type="ORF">CCE30_10115</name>
</gene>
<proteinExistence type="predicted"/>
<dbReference type="EMBL" id="CP021427">
    <property type="protein sequence ID" value="ART99213.1"/>
    <property type="molecule type" value="Genomic_DNA"/>
</dbReference>
<evidence type="ECO:0000256" key="1">
    <source>
        <dbReference type="SAM" id="MobiDB-lite"/>
    </source>
</evidence>